<evidence type="ECO:0000259" key="6">
    <source>
        <dbReference type="PROSITE" id="PS50262"/>
    </source>
</evidence>
<protein>
    <submittedName>
        <fullName evidence="7">Apelin receptor</fullName>
    </submittedName>
</protein>
<dbReference type="PRINTS" id="PR00237">
    <property type="entry name" value="GPCRRHODOPSN"/>
</dbReference>
<dbReference type="Pfam" id="PF00001">
    <property type="entry name" value="7tm_1"/>
    <property type="match status" value="1"/>
</dbReference>
<dbReference type="PANTHER" id="PTHR45698">
    <property type="entry name" value="TRACE AMINE-ASSOCIATED RECEPTOR 19N-RELATED"/>
    <property type="match status" value="1"/>
</dbReference>
<keyword evidence="7" id="KW-0675">Receptor</keyword>
<keyword evidence="8" id="KW-1185">Reference proteome</keyword>
<dbReference type="PANTHER" id="PTHR45698:SF1">
    <property type="entry name" value="TRACE AMINE-ASSOCIATED RECEPTOR 13C-LIKE"/>
    <property type="match status" value="1"/>
</dbReference>
<dbReference type="PROSITE" id="PS50262">
    <property type="entry name" value="G_PROTEIN_RECEP_F1_2"/>
    <property type="match status" value="1"/>
</dbReference>
<comment type="subcellular location">
    <subcellularLocation>
        <location evidence="1">Membrane</location>
    </subcellularLocation>
</comment>
<dbReference type="InterPro" id="IPR017452">
    <property type="entry name" value="GPCR_Rhodpsn_7TM"/>
</dbReference>
<evidence type="ECO:0000313" key="8">
    <source>
        <dbReference type="Proteomes" id="UP001152320"/>
    </source>
</evidence>
<reference evidence="7" key="1">
    <citation type="submission" date="2021-10" db="EMBL/GenBank/DDBJ databases">
        <title>Tropical sea cucumber genome reveals ecological adaptation and Cuvierian tubules defense mechanism.</title>
        <authorList>
            <person name="Chen T."/>
        </authorList>
    </citation>
    <scope>NUCLEOTIDE SEQUENCE</scope>
    <source>
        <strain evidence="7">Nanhai2018</strain>
        <tissue evidence="7">Muscle</tissue>
    </source>
</reference>
<gene>
    <name evidence="7" type="ORF">HOLleu_32979</name>
</gene>
<dbReference type="GO" id="GO:0016020">
    <property type="term" value="C:membrane"/>
    <property type="evidence" value="ECO:0007669"/>
    <property type="project" value="UniProtKB-SubCell"/>
</dbReference>
<evidence type="ECO:0000256" key="4">
    <source>
        <dbReference type="ARBA" id="ARBA00023136"/>
    </source>
</evidence>
<dbReference type="EMBL" id="JAIZAY010000017">
    <property type="protein sequence ID" value="KAJ8025429.1"/>
    <property type="molecule type" value="Genomic_DNA"/>
</dbReference>
<comment type="caution">
    <text evidence="7">The sequence shown here is derived from an EMBL/GenBank/DDBJ whole genome shotgun (WGS) entry which is preliminary data.</text>
</comment>
<feature type="transmembrane region" description="Helical" evidence="5">
    <location>
        <begin position="36"/>
        <end position="57"/>
    </location>
</feature>
<proteinExistence type="predicted"/>
<dbReference type="Proteomes" id="UP001152320">
    <property type="component" value="Chromosome 17"/>
</dbReference>
<feature type="transmembrane region" description="Helical" evidence="5">
    <location>
        <begin position="69"/>
        <end position="91"/>
    </location>
</feature>
<feature type="domain" description="G-protein coupled receptors family 1 profile" evidence="6">
    <location>
        <begin position="1"/>
        <end position="89"/>
    </location>
</feature>
<dbReference type="InterPro" id="IPR000276">
    <property type="entry name" value="GPCR_Rhodpsn"/>
</dbReference>
<organism evidence="7 8">
    <name type="scientific">Holothuria leucospilota</name>
    <name type="common">Black long sea cucumber</name>
    <name type="synonym">Mertensiothuria leucospilota</name>
    <dbReference type="NCBI Taxonomy" id="206669"/>
    <lineage>
        <taxon>Eukaryota</taxon>
        <taxon>Metazoa</taxon>
        <taxon>Echinodermata</taxon>
        <taxon>Eleutherozoa</taxon>
        <taxon>Echinozoa</taxon>
        <taxon>Holothuroidea</taxon>
        <taxon>Aspidochirotacea</taxon>
        <taxon>Aspidochirotida</taxon>
        <taxon>Holothuriidae</taxon>
        <taxon>Holothuria</taxon>
    </lineage>
</organism>
<keyword evidence="3 5" id="KW-1133">Transmembrane helix</keyword>
<evidence type="ECO:0000256" key="3">
    <source>
        <dbReference type="ARBA" id="ARBA00022989"/>
    </source>
</evidence>
<accession>A0A9Q1BHG8</accession>
<sequence length="155" mass="17762">MNLRKSAGNLREEAMSGAADKMAMELLEARKKIVKMLATIVITFAICWAPNQFIFFAYNLGWNLDFRSWYYHVSVLAAFCNSCMNPFIYAFQNGRYRRALHKAVFGKYVCFSKVGAESGEDATPSALSTNLFNQKRNEHQMIDSNKLKEETNFET</sequence>
<dbReference type="GO" id="GO:0004930">
    <property type="term" value="F:G protein-coupled receptor activity"/>
    <property type="evidence" value="ECO:0007669"/>
    <property type="project" value="InterPro"/>
</dbReference>
<dbReference type="Gene3D" id="1.20.1070.10">
    <property type="entry name" value="Rhodopsin 7-helix transmembrane proteins"/>
    <property type="match status" value="1"/>
</dbReference>
<evidence type="ECO:0000313" key="7">
    <source>
        <dbReference type="EMBL" id="KAJ8025429.1"/>
    </source>
</evidence>
<dbReference type="SUPFAM" id="SSF81321">
    <property type="entry name" value="Family A G protein-coupled receptor-like"/>
    <property type="match status" value="1"/>
</dbReference>
<evidence type="ECO:0000256" key="1">
    <source>
        <dbReference type="ARBA" id="ARBA00004370"/>
    </source>
</evidence>
<dbReference type="CDD" id="cd00637">
    <property type="entry name" value="7tm_classA_rhodopsin-like"/>
    <property type="match status" value="1"/>
</dbReference>
<evidence type="ECO:0000256" key="5">
    <source>
        <dbReference type="SAM" id="Phobius"/>
    </source>
</evidence>
<name>A0A9Q1BHG8_HOLLE</name>
<keyword evidence="2 5" id="KW-0812">Transmembrane</keyword>
<evidence type="ECO:0000256" key="2">
    <source>
        <dbReference type="ARBA" id="ARBA00022692"/>
    </source>
</evidence>
<dbReference type="AlphaFoldDB" id="A0A9Q1BHG8"/>
<keyword evidence="4 5" id="KW-0472">Membrane</keyword>
<dbReference type="OrthoDB" id="10037617at2759"/>